<feature type="transmembrane region" description="Helical" evidence="1">
    <location>
        <begin position="37"/>
        <end position="59"/>
    </location>
</feature>
<name>F8HAZ0_STUS2</name>
<keyword evidence="1" id="KW-0812">Transmembrane</keyword>
<evidence type="ECO:0008006" key="4">
    <source>
        <dbReference type="Google" id="ProtNLM"/>
    </source>
</evidence>
<proteinExistence type="predicted"/>
<keyword evidence="1" id="KW-0472">Membrane</keyword>
<dbReference type="GO" id="GO:0005886">
    <property type="term" value="C:plasma membrane"/>
    <property type="evidence" value="ECO:0007669"/>
    <property type="project" value="TreeGrafter"/>
</dbReference>
<dbReference type="GO" id="GO:0010181">
    <property type="term" value="F:FMN binding"/>
    <property type="evidence" value="ECO:0007669"/>
    <property type="project" value="TreeGrafter"/>
</dbReference>
<evidence type="ECO:0000313" key="2">
    <source>
        <dbReference type="EMBL" id="AEJ06579.1"/>
    </source>
</evidence>
<protein>
    <recommendedName>
        <fullName evidence="4">Sulfoxide reductase heme-binding subunit YedZ</fullName>
    </recommendedName>
</protein>
<reference evidence="3" key="3">
    <citation type="submission" date="2011-06" db="EMBL/GenBank/DDBJ databases">
        <title>Complete genome sequence of Pseudomonas stutzeri strain CGMCC 1.1803.</title>
        <authorList>
            <person name="Yan Y."/>
            <person name="Chen M."/>
            <person name="Lu W."/>
            <person name="Zhang W."/>
            <person name="Ping S."/>
            <person name="Lin M."/>
        </authorList>
    </citation>
    <scope>NUCLEOTIDE SEQUENCE [LARGE SCALE GENOMIC DNA]</scope>
    <source>
        <strain evidence="3">ATCC 17588 / DSM 5190 / CCUG 11256 / JCM 5965 / LMG 11199 / NCIMB 11358 / Stanier 221</strain>
    </source>
</reference>
<dbReference type="KEGG" id="psz:PSTAB_3298"/>
<dbReference type="GO" id="GO:0020037">
    <property type="term" value="F:heme binding"/>
    <property type="evidence" value="ECO:0007669"/>
    <property type="project" value="TreeGrafter"/>
</dbReference>
<dbReference type="EMBL" id="CP002881">
    <property type="protein sequence ID" value="AEJ06579.1"/>
    <property type="molecule type" value="Genomic_DNA"/>
</dbReference>
<accession>F8HAZ0</accession>
<sequence>MRRLGKRWKTLHQLIYVIVIVVLLHMLWVVRADAGRWVLYAGVAAILLALRFPAAASALGRVRTRKNKFATKPK</sequence>
<evidence type="ECO:0000313" key="3">
    <source>
        <dbReference type="Proteomes" id="UP000008932"/>
    </source>
</evidence>
<reference evidence="2 3" key="1">
    <citation type="journal article" date="2011" name="J. Bacteriol.">
        <title>Complete Genome Sequence of the Type Strain Pseudomonas stutzeri CGMCC 1.1803.</title>
        <authorList>
            <person name="Chen M."/>
            <person name="Yan Y."/>
            <person name="Zhang W."/>
            <person name="Lu W."/>
            <person name="Wang J."/>
            <person name="Ping S."/>
            <person name="Lin M."/>
        </authorList>
    </citation>
    <scope>NUCLEOTIDE SEQUENCE [LARGE SCALE GENOMIC DNA]</scope>
    <source>
        <strain evidence="3">ATCC 17588 / DSM 5190 / CCUG 11256 / JCM 5965 / LMG 11199 / NCIMB 11358 / Stanier 221</strain>
    </source>
</reference>
<feature type="transmembrane region" description="Helical" evidence="1">
    <location>
        <begin position="12"/>
        <end position="31"/>
    </location>
</feature>
<dbReference type="PANTHER" id="PTHR36964">
    <property type="entry name" value="PROTEIN-METHIONINE-SULFOXIDE REDUCTASE HEME-BINDING SUBUNIT MSRQ"/>
    <property type="match status" value="1"/>
</dbReference>
<reference key="2">
    <citation type="submission" date="2011-06" db="EMBL/GenBank/DDBJ databases">
        <title>Complete Genome Sequence of Pseudomonas stutzeri Strain CGMCC 1.1803.</title>
        <authorList>
            <person name="Yan Y."/>
            <person name="Chen M."/>
            <person name="Lu W."/>
            <person name="Zhang W."/>
            <person name="Ping S."/>
            <person name="Lin M."/>
        </authorList>
    </citation>
    <scope>NUCLEOTIDE SEQUENCE</scope>
    <source>
        <strain>ATCC 17588</strain>
    </source>
</reference>
<organism evidence="2 3">
    <name type="scientific">Stutzerimonas stutzeri (strain ATCC 17588 / DSM 5190 / CCUG 11256 / JCM 5965 / LMG 11199 / NBRC 14165 / NCIMB 11358 / Stanier 221)</name>
    <name type="common">Pseudomonas stutzeri</name>
    <dbReference type="NCBI Taxonomy" id="96563"/>
    <lineage>
        <taxon>Bacteria</taxon>
        <taxon>Pseudomonadati</taxon>
        <taxon>Pseudomonadota</taxon>
        <taxon>Gammaproteobacteria</taxon>
        <taxon>Pseudomonadales</taxon>
        <taxon>Pseudomonadaceae</taxon>
        <taxon>Stutzerimonas</taxon>
    </lineage>
</organism>
<keyword evidence="1" id="KW-1133">Transmembrane helix</keyword>
<dbReference type="Proteomes" id="UP000008932">
    <property type="component" value="Chromosome"/>
</dbReference>
<evidence type="ECO:0000256" key="1">
    <source>
        <dbReference type="SAM" id="Phobius"/>
    </source>
</evidence>
<dbReference type="InterPro" id="IPR022837">
    <property type="entry name" value="MsrQ-like"/>
</dbReference>
<dbReference type="GO" id="GO:0016679">
    <property type="term" value="F:oxidoreductase activity, acting on diphenols and related substances as donors"/>
    <property type="evidence" value="ECO:0007669"/>
    <property type="project" value="TreeGrafter"/>
</dbReference>
<dbReference type="HOGENOM" id="CLU_2685160_0_0_6"/>
<gene>
    <name evidence="2" type="ordered locus">PSTAB_3298</name>
</gene>
<dbReference type="PANTHER" id="PTHR36964:SF1">
    <property type="entry name" value="PROTEIN-METHIONINE-SULFOXIDE REDUCTASE HEME-BINDING SUBUNIT MSRQ"/>
    <property type="match status" value="1"/>
</dbReference>
<dbReference type="AlphaFoldDB" id="F8HAZ0"/>